<evidence type="ECO:0000313" key="1">
    <source>
        <dbReference type="EMBL" id="KAF4397279.1"/>
    </source>
</evidence>
<dbReference type="AlphaFoldDB" id="A0A7J6HRC6"/>
<protein>
    <submittedName>
        <fullName evidence="1">Uncharacterized protein</fullName>
    </submittedName>
</protein>
<organism evidence="1 2">
    <name type="scientific">Cannabis sativa</name>
    <name type="common">Hemp</name>
    <name type="synonym">Marijuana</name>
    <dbReference type="NCBI Taxonomy" id="3483"/>
    <lineage>
        <taxon>Eukaryota</taxon>
        <taxon>Viridiplantae</taxon>
        <taxon>Streptophyta</taxon>
        <taxon>Embryophyta</taxon>
        <taxon>Tracheophyta</taxon>
        <taxon>Spermatophyta</taxon>
        <taxon>Magnoliopsida</taxon>
        <taxon>eudicotyledons</taxon>
        <taxon>Gunneridae</taxon>
        <taxon>Pentapetalae</taxon>
        <taxon>rosids</taxon>
        <taxon>fabids</taxon>
        <taxon>Rosales</taxon>
        <taxon>Cannabaceae</taxon>
        <taxon>Cannabis</taxon>
    </lineage>
</organism>
<sequence length="130" mass="15227">MMRELLQCIGMFQFEVSFNSRASVMYFIQKSTVFRHLEIPLTTRCNQSLAHSCERAPHWFLKSVEYHQIDLHQKHRIAPYISGAITSVKGSSQFLFPKLKAALRVEIEIYCAVRDLDRKMSTKLTQKLLY</sequence>
<keyword evidence="2" id="KW-1185">Reference proteome</keyword>
<reference evidence="1 2" key="1">
    <citation type="journal article" date="2020" name="bioRxiv">
        <title>Sequence and annotation of 42 cannabis genomes reveals extensive copy number variation in cannabinoid synthesis and pathogen resistance genes.</title>
        <authorList>
            <person name="Mckernan K.J."/>
            <person name="Helbert Y."/>
            <person name="Kane L.T."/>
            <person name="Ebling H."/>
            <person name="Zhang L."/>
            <person name="Liu B."/>
            <person name="Eaton Z."/>
            <person name="Mclaughlin S."/>
            <person name="Kingan S."/>
            <person name="Baybayan P."/>
            <person name="Concepcion G."/>
            <person name="Jordan M."/>
            <person name="Riva A."/>
            <person name="Barbazuk W."/>
            <person name="Harkins T."/>
        </authorList>
    </citation>
    <scope>NUCLEOTIDE SEQUENCE [LARGE SCALE GENOMIC DNA]</scope>
    <source>
        <strain evidence="2">cv. Jamaican Lion 4</strain>
        <tissue evidence="1">Leaf</tissue>
    </source>
</reference>
<gene>
    <name evidence="1" type="ORF">G4B88_009125</name>
</gene>
<name>A0A7J6HRC6_CANSA</name>
<dbReference type="EMBL" id="JAATIQ010000034">
    <property type="protein sequence ID" value="KAF4397279.1"/>
    <property type="molecule type" value="Genomic_DNA"/>
</dbReference>
<evidence type="ECO:0000313" key="2">
    <source>
        <dbReference type="Proteomes" id="UP000583929"/>
    </source>
</evidence>
<dbReference type="Proteomes" id="UP000583929">
    <property type="component" value="Unassembled WGS sequence"/>
</dbReference>
<accession>A0A7J6HRC6</accession>
<comment type="caution">
    <text evidence="1">The sequence shown here is derived from an EMBL/GenBank/DDBJ whole genome shotgun (WGS) entry which is preliminary data.</text>
</comment>
<proteinExistence type="predicted"/>